<dbReference type="EMBL" id="ML213504">
    <property type="protein sequence ID" value="TFK56298.1"/>
    <property type="molecule type" value="Genomic_DNA"/>
</dbReference>
<evidence type="ECO:0000313" key="2">
    <source>
        <dbReference type="EMBL" id="TFK56298.1"/>
    </source>
</evidence>
<keyword evidence="3" id="KW-1185">Reference proteome</keyword>
<feature type="compositionally biased region" description="Basic and acidic residues" evidence="1">
    <location>
        <begin position="101"/>
        <end position="130"/>
    </location>
</feature>
<dbReference type="AlphaFoldDB" id="A0A5C3NJJ7"/>
<feature type="region of interest" description="Disordered" evidence="1">
    <location>
        <begin position="85"/>
        <end position="130"/>
    </location>
</feature>
<feature type="region of interest" description="Disordered" evidence="1">
    <location>
        <begin position="35"/>
        <end position="66"/>
    </location>
</feature>
<accession>A0A5C3NJJ7</accession>
<dbReference type="Proteomes" id="UP000305948">
    <property type="component" value="Unassembled WGS sequence"/>
</dbReference>
<sequence length="130" mass="14552">MHWSHRLGGIGFGVTGAMRSRHAYNTVGVLRITSKLEGTRTLKGTNTRRNPHRPKGEQQPQSVAPNPWCEMAARSGATKDIINVQRESMNNAKTGYSGVWRDTDSSSDGDREQQRSDERQQIVDVESSER</sequence>
<reference evidence="2 3" key="1">
    <citation type="journal article" date="2019" name="Nat. Ecol. Evol.">
        <title>Megaphylogeny resolves global patterns of mushroom evolution.</title>
        <authorList>
            <person name="Varga T."/>
            <person name="Krizsan K."/>
            <person name="Foldi C."/>
            <person name="Dima B."/>
            <person name="Sanchez-Garcia M."/>
            <person name="Sanchez-Ramirez S."/>
            <person name="Szollosi G.J."/>
            <person name="Szarkandi J.G."/>
            <person name="Papp V."/>
            <person name="Albert L."/>
            <person name="Andreopoulos W."/>
            <person name="Angelini C."/>
            <person name="Antonin V."/>
            <person name="Barry K.W."/>
            <person name="Bougher N.L."/>
            <person name="Buchanan P."/>
            <person name="Buyck B."/>
            <person name="Bense V."/>
            <person name="Catcheside P."/>
            <person name="Chovatia M."/>
            <person name="Cooper J."/>
            <person name="Damon W."/>
            <person name="Desjardin D."/>
            <person name="Finy P."/>
            <person name="Geml J."/>
            <person name="Haridas S."/>
            <person name="Hughes K."/>
            <person name="Justo A."/>
            <person name="Karasinski D."/>
            <person name="Kautmanova I."/>
            <person name="Kiss B."/>
            <person name="Kocsube S."/>
            <person name="Kotiranta H."/>
            <person name="LaButti K.M."/>
            <person name="Lechner B.E."/>
            <person name="Liimatainen K."/>
            <person name="Lipzen A."/>
            <person name="Lukacs Z."/>
            <person name="Mihaltcheva S."/>
            <person name="Morgado L.N."/>
            <person name="Niskanen T."/>
            <person name="Noordeloos M.E."/>
            <person name="Ohm R.A."/>
            <person name="Ortiz-Santana B."/>
            <person name="Ovrebo C."/>
            <person name="Racz N."/>
            <person name="Riley R."/>
            <person name="Savchenko A."/>
            <person name="Shiryaev A."/>
            <person name="Soop K."/>
            <person name="Spirin V."/>
            <person name="Szebenyi C."/>
            <person name="Tomsovsky M."/>
            <person name="Tulloss R.E."/>
            <person name="Uehling J."/>
            <person name="Grigoriev I.V."/>
            <person name="Vagvolgyi C."/>
            <person name="Papp T."/>
            <person name="Martin F.M."/>
            <person name="Miettinen O."/>
            <person name="Hibbett D.S."/>
            <person name="Nagy L.G."/>
        </authorList>
    </citation>
    <scope>NUCLEOTIDE SEQUENCE [LARGE SCALE GENOMIC DNA]</scope>
    <source>
        <strain evidence="2 3">OMC1185</strain>
    </source>
</reference>
<evidence type="ECO:0000256" key="1">
    <source>
        <dbReference type="SAM" id="MobiDB-lite"/>
    </source>
</evidence>
<proteinExistence type="predicted"/>
<gene>
    <name evidence="2" type="ORF">OE88DRAFT_1641964</name>
</gene>
<evidence type="ECO:0000313" key="3">
    <source>
        <dbReference type="Proteomes" id="UP000305948"/>
    </source>
</evidence>
<protein>
    <submittedName>
        <fullName evidence="2">Uncharacterized protein</fullName>
    </submittedName>
</protein>
<name>A0A5C3NJJ7_9AGAM</name>
<organism evidence="2 3">
    <name type="scientific">Heliocybe sulcata</name>
    <dbReference type="NCBI Taxonomy" id="5364"/>
    <lineage>
        <taxon>Eukaryota</taxon>
        <taxon>Fungi</taxon>
        <taxon>Dikarya</taxon>
        <taxon>Basidiomycota</taxon>
        <taxon>Agaricomycotina</taxon>
        <taxon>Agaricomycetes</taxon>
        <taxon>Gloeophyllales</taxon>
        <taxon>Gloeophyllaceae</taxon>
        <taxon>Heliocybe</taxon>
    </lineage>
</organism>
<feature type="compositionally biased region" description="Polar residues" evidence="1">
    <location>
        <begin position="85"/>
        <end position="94"/>
    </location>
</feature>